<dbReference type="PATRIC" id="fig|1550024.3.peg.844"/>
<evidence type="ECO:0000313" key="8">
    <source>
        <dbReference type="EMBL" id="KUE74880.1"/>
    </source>
</evidence>
<comment type="caution">
    <text evidence="7">The sequence shown here is derived from an EMBL/GenBank/DDBJ whole genome shotgun (WGS) entry which is preliminary data.</text>
</comment>
<reference evidence="7" key="1">
    <citation type="submission" date="2015-02" db="EMBL/GenBank/DDBJ databases">
        <title>A novel member of the family Ruminococcaceae isolated from human feces.</title>
        <authorList>
            <person name="Shkoporov A.N."/>
            <person name="Chaplin A.V."/>
            <person name="Motuzova O.V."/>
            <person name="Kafarskaia L.I."/>
            <person name="Khokhlova E.V."/>
            <person name="Efimov B.A."/>
        </authorList>
    </citation>
    <scope>NUCLEOTIDE SEQUENCE [LARGE SCALE GENOMIC DNA]</scope>
    <source>
        <strain evidence="7">585-1</strain>
    </source>
</reference>
<dbReference type="InterPro" id="IPR011650">
    <property type="entry name" value="Peptidase_M20_dimer"/>
</dbReference>
<evidence type="ECO:0000256" key="4">
    <source>
        <dbReference type="ARBA" id="ARBA00022801"/>
    </source>
</evidence>
<gene>
    <name evidence="8" type="ORF">ASJ35_16875</name>
    <name evidence="9" type="ORF">GMD59_04120</name>
    <name evidence="7" type="ORF">TQ39_03760</name>
</gene>
<keyword evidence="3" id="KW-0479">Metal-binding</keyword>
<dbReference type="Proteomes" id="UP000032483">
    <property type="component" value="Unassembled WGS sequence"/>
</dbReference>
<dbReference type="SUPFAM" id="SSF53187">
    <property type="entry name" value="Zn-dependent exopeptidases"/>
    <property type="match status" value="1"/>
</dbReference>
<keyword evidence="2" id="KW-0645">Protease</keyword>
<dbReference type="InterPro" id="IPR036264">
    <property type="entry name" value="Bact_exopeptidase_dim_dom"/>
</dbReference>
<dbReference type="Gene3D" id="3.40.630.10">
    <property type="entry name" value="Zn peptidases"/>
    <property type="match status" value="1"/>
</dbReference>
<reference evidence="8 11" key="2">
    <citation type="submission" date="2015-10" db="EMBL/GenBank/DDBJ databases">
        <title>A novel member of the family Ruminococcaceae isolated from human faeces.</title>
        <authorList>
            <person name="Shkoporov A.N."/>
            <person name="Chaplin A.V."/>
            <person name="Motuzova O.V."/>
            <person name="Kafarskaia L.I."/>
            <person name="Efimov B.A."/>
        </authorList>
    </citation>
    <scope>NUCLEOTIDE SEQUENCE [LARGE SCALE GENOMIC DNA]</scope>
    <source>
        <strain evidence="8 11">668</strain>
    </source>
</reference>
<dbReference type="GO" id="GO:0006508">
    <property type="term" value="P:proteolysis"/>
    <property type="evidence" value="ECO:0007669"/>
    <property type="project" value="UniProtKB-KW"/>
</dbReference>
<name>A0A0D8J206_9FIRM</name>
<dbReference type="Gene3D" id="1.10.150.900">
    <property type="match status" value="1"/>
</dbReference>
<feature type="domain" description="Peptidase M20 dimerisation" evidence="6">
    <location>
        <begin position="230"/>
        <end position="378"/>
    </location>
</feature>
<dbReference type="PANTHER" id="PTHR45962">
    <property type="entry name" value="N-FATTY-ACYL-AMINO ACID SYNTHASE/HYDROLASE PM20D1"/>
    <property type="match status" value="1"/>
</dbReference>
<dbReference type="InterPro" id="IPR002933">
    <property type="entry name" value="Peptidase_M20"/>
</dbReference>
<dbReference type="EMBL" id="WMZU01000004">
    <property type="protein sequence ID" value="MTS26471.1"/>
    <property type="molecule type" value="Genomic_DNA"/>
</dbReference>
<dbReference type="GeneID" id="42855751"/>
<dbReference type="Pfam" id="PF01546">
    <property type="entry name" value="Peptidase_M20"/>
    <property type="match status" value="1"/>
</dbReference>
<comment type="similarity">
    <text evidence="1">Belongs to the peptidase M20A family.</text>
</comment>
<dbReference type="AlphaFoldDB" id="A0A0D8J206"/>
<keyword evidence="5" id="KW-0862">Zinc</keyword>
<accession>A0A0W7TM15</accession>
<proteinExistence type="inferred from homology"/>
<dbReference type="Pfam" id="PF07687">
    <property type="entry name" value="M20_dimer"/>
    <property type="match status" value="1"/>
</dbReference>
<keyword evidence="10" id="KW-1185">Reference proteome</keyword>
<evidence type="ECO:0000313" key="11">
    <source>
        <dbReference type="Proteomes" id="UP000053433"/>
    </source>
</evidence>
<dbReference type="GO" id="GO:0046872">
    <property type="term" value="F:metal ion binding"/>
    <property type="evidence" value="ECO:0007669"/>
    <property type="project" value="UniProtKB-KW"/>
</dbReference>
<organism evidence="7 10">
    <name type="scientific">Ruthenibacterium lactatiformans</name>
    <dbReference type="NCBI Taxonomy" id="1550024"/>
    <lineage>
        <taxon>Bacteria</taxon>
        <taxon>Bacillati</taxon>
        <taxon>Bacillota</taxon>
        <taxon>Clostridia</taxon>
        <taxon>Eubacteriales</taxon>
        <taxon>Oscillospiraceae</taxon>
        <taxon>Ruthenibacterium</taxon>
    </lineage>
</organism>
<evidence type="ECO:0000256" key="2">
    <source>
        <dbReference type="ARBA" id="ARBA00022670"/>
    </source>
</evidence>
<dbReference type="Proteomes" id="UP000472755">
    <property type="component" value="Unassembled WGS sequence"/>
</dbReference>
<dbReference type="EMBL" id="JXXK01000003">
    <property type="protein sequence ID" value="KJF40942.1"/>
    <property type="molecule type" value="Genomic_DNA"/>
</dbReference>
<dbReference type="RefSeq" id="WP_050004616.1">
    <property type="nucleotide sequence ID" value="NZ_CATXDA010000019.1"/>
</dbReference>
<evidence type="ECO:0000259" key="6">
    <source>
        <dbReference type="Pfam" id="PF07687"/>
    </source>
</evidence>
<evidence type="ECO:0000256" key="1">
    <source>
        <dbReference type="ARBA" id="ARBA00006247"/>
    </source>
</evidence>
<dbReference type="InterPro" id="IPR047177">
    <property type="entry name" value="Pept_M20A"/>
</dbReference>
<dbReference type="EMBL" id="LMUA01000038">
    <property type="protein sequence ID" value="KUE74880.1"/>
    <property type="molecule type" value="Genomic_DNA"/>
</dbReference>
<evidence type="ECO:0000313" key="9">
    <source>
        <dbReference type="EMBL" id="MTS26471.1"/>
    </source>
</evidence>
<sequence>MIGWLILAAVLALCAVLCIRAARFKPEAGAGAAPTPVAVDTEGAVQRLAQLVRIPTVSNYDAEKFDETQFEGFREKLRELYPRVHEMCPPVRIAHTGMLFHWKGKSSAAPVVLMAHYDVVPVDEAGWKHPPFCGEVFDGELWGRGTLDTKITLLGILEAAERLMSEGFVPRNDVYFSFSGDEEVSGPSAPAIVEYLKERGVRPAMVVDEGGAVVDGVFPGVKQPIAVVGIGEKGFMNVELTARAAGGHASTPAVPSTLGMLCRAVADCEKHQFKAHLTAPVRALFQNVGPYAPFGLRLVFANLWLFGPLLPLLAGRLGGELGAMMRTTMAFTTAQGSKQINVLPTEASAGVNLRLVNLDTPESAAQHLKDVIRNDKVEVKVTYAQNASPYASAEDANWETLAKAVGDTWQGSIVSPYLMMACSDSRHFSAICRDVYKFSAMALSKEQRGLIHNNDERIPVREIAKTVEFFTRLEQSI</sequence>
<evidence type="ECO:0000256" key="5">
    <source>
        <dbReference type="ARBA" id="ARBA00022833"/>
    </source>
</evidence>
<protein>
    <submittedName>
        <fullName evidence="9">M20/M25/M40 family metallo-hydrolase</fullName>
    </submittedName>
</protein>
<accession>A0A0D8J206</accession>
<dbReference type="PANTHER" id="PTHR45962:SF1">
    <property type="entry name" value="N-FATTY-ACYL-AMINO ACID SYNTHASE_HYDROLASE PM20D1"/>
    <property type="match status" value="1"/>
</dbReference>
<dbReference type="SUPFAM" id="SSF55031">
    <property type="entry name" value="Bacterial exopeptidase dimerisation domain"/>
    <property type="match status" value="1"/>
</dbReference>
<evidence type="ECO:0000256" key="3">
    <source>
        <dbReference type="ARBA" id="ARBA00022723"/>
    </source>
</evidence>
<evidence type="ECO:0000313" key="10">
    <source>
        <dbReference type="Proteomes" id="UP000032483"/>
    </source>
</evidence>
<reference evidence="9 12" key="3">
    <citation type="journal article" date="2019" name="Nat. Med.">
        <title>A library of human gut bacterial isolates paired with longitudinal multiomics data enables mechanistic microbiome research.</title>
        <authorList>
            <person name="Poyet M."/>
            <person name="Groussin M."/>
            <person name="Gibbons S.M."/>
            <person name="Avila-Pacheco J."/>
            <person name="Jiang X."/>
            <person name="Kearney S.M."/>
            <person name="Perrotta A.R."/>
            <person name="Berdy B."/>
            <person name="Zhao S."/>
            <person name="Lieberman T.D."/>
            <person name="Swanson P.K."/>
            <person name="Smith M."/>
            <person name="Roesemann S."/>
            <person name="Alexander J.E."/>
            <person name="Rich S.A."/>
            <person name="Livny J."/>
            <person name="Vlamakis H."/>
            <person name="Clish C."/>
            <person name="Bullock K."/>
            <person name="Deik A."/>
            <person name="Scott J."/>
            <person name="Pierce K.A."/>
            <person name="Xavier R.J."/>
            <person name="Alm E.J."/>
        </authorList>
    </citation>
    <scope>NUCLEOTIDE SEQUENCE [LARGE SCALE GENOMIC DNA]</scope>
    <source>
        <strain evidence="9 12">BIOML-A4</strain>
    </source>
</reference>
<evidence type="ECO:0000313" key="7">
    <source>
        <dbReference type="EMBL" id="KJF40942.1"/>
    </source>
</evidence>
<keyword evidence="4 9" id="KW-0378">Hydrolase</keyword>
<dbReference type="GO" id="GO:0008233">
    <property type="term" value="F:peptidase activity"/>
    <property type="evidence" value="ECO:0007669"/>
    <property type="project" value="UniProtKB-KW"/>
</dbReference>
<dbReference type="Gene3D" id="3.30.70.360">
    <property type="match status" value="1"/>
</dbReference>
<evidence type="ECO:0000313" key="12">
    <source>
        <dbReference type="Proteomes" id="UP000472755"/>
    </source>
</evidence>
<dbReference type="Proteomes" id="UP000053433">
    <property type="component" value="Unassembled WGS sequence"/>
</dbReference>